<dbReference type="AlphaFoldDB" id="A0A2A2SDT0"/>
<keyword evidence="1" id="KW-1133">Transmembrane helix</keyword>
<dbReference type="RefSeq" id="WP_095999229.1">
    <property type="nucleotide sequence ID" value="NZ_NSLI01000004.1"/>
</dbReference>
<protein>
    <recommendedName>
        <fullName evidence="4">DUF4350 domain-containing protein</fullName>
    </recommendedName>
</protein>
<name>A0A2A2SDT0_9SPHN</name>
<dbReference type="EMBL" id="NSLI01000004">
    <property type="protein sequence ID" value="PAX07409.1"/>
    <property type="molecule type" value="Genomic_DNA"/>
</dbReference>
<accession>A0A2A2SDT0</accession>
<keyword evidence="1" id="KW-0812">Transmembrane</keyword>
<gene>
    <name evidence="2" type="ORF">CKY28_13420</name>
</gene>
<organism evidence="2 3">
    <name type="scientific">Sphingomonas lenta</name>
    <dbReference type="NCBI Taxonomy" id="1141887"/>
    <lineage>
        <taxon>Bacteria</taxon>
        <taxon>Pseudomonadati</taxon>
        <taxon>Pseudomonadota</taxon>
        <taxon>Alphaproteobacteria</taxon>
        <taxon>Sphingomonadales</taxon>
        <taxon>Sphingomonadaceae</taxon>
        <taxon>Sphingomonas</taxon>
    </lineage>
</organism>
<reference evidence="3" key="1">
    <citation type="submission" date="2017-09" db="EMBL/GenBank/DDBJ databases">
        <authorList>
            <person name="Feng G."/>
            <person name="Zhu H."/>
        </authorList>
    </citation>
    <scope>NUCLEOTIDE SEQUENCE [LARGE SCALE GENOMIC DNA]</scope>
    <source>
        <strain evidence="3">1PNM-20</strain>
    </source>
</reference>
<proteinExistence type="predicted"/>
<sequence>MAARAQSSPFGPVAVALMLVVGLLGFAATLVLGAFAPDLRSGRNGGAHALSDAATGFSGIVRLLDATGRSPQVLRSDAQFGQAELVVITPERGATPIDKVTAAREYKRLLIVLPKWATVADEDRRGWVRVTDTLPVWEPQGVMAPATRLTIRRRQGGGRMLTTAPGLPSDIRFRAPRRLQVITAHQTREWKREDGSTQVIDKLVPLVTDGRGGVVLGRFEDRPTYVLADPDLIANHGVADLGQARASVAMLDHIAGDRADRIAFDVTLNGLGRGRSVLKLFFEPPVLAMTLAIAAALLLAGWQALTRFGAPAVPERAVAFGKRALIDNTAALVRKAKRESRLGARYADAIRARARELFGVPPALGADEADAYLDRLSNRERFSELAGAVGRAEDRHELLRGARRLHGWMGDRIR</sequence>
<feature type="transmembrane region" description="Helical" evidence="1">
    <location>
        <begin position="285"/>
        <end position="305"/>
    </location>
</feature>
<keyword evidence="3" id="KW-1185">Reference proteome</keyword>
<dbReference type="OrthoDB" id="7198805at2"/>
<evidence type="ECO:0000313" key="2">
    <source>
        <dbReference type="EMBL" id="PAX07409.1"/>
    </source>
</evidence>
<dbReference type="Proteomes" id="UP000218151">
    <property type="component" value="Unassembled WGS sequence"/>
</dbReference>
<evidence type="ECO:0000313" key="3">
    <source>
        <dbReference type="Proteomes" id="UP000218151"/>
    </source>
</evidence>
<evidence type="ECO:0008006" key="4">
    <source>
        <dbReference type="Google" id="ProtNLM"/>
    </source>
</evidence>
<comment type="caution">
    <text evidence="2">The sequence shown here is derived from an EMBL/GenBank/DDBJ whole genome shotgun (WGS) entry which is preliminary data.</text>
</comment>
<keyword evidence="1" id="KW-0472">Membrane</keyword>
<evidence type="ECO:0000256" key="1">
    <source>
        <dbReference type="SAM" id="Phobius"/>
    </source>
</evidence>
<feature type="transmembrane region" description="Helical" evidence="1">
    <location>
        <begin position="12"/>
        <end position="35"/>
    </location>
</feature>